<sequence>MLNVNVNEEKTVSKWCEYKDEKGNVLAEFKIRGVSYKPYRVAIERASNQVAAKGYDVSTATLLDKLYPELLLEAAACHLLEDWKGIVLCEKNDDGEVVKTEPGYTPENATKLFNLGDIGSIIWAFVKSESERIQKEADDWKADVLGKSSSSTNGSSSAPKKKRTTTPRNKQQSQKL</sequence>
<dbReference type="PATRIC" id="fig|1217703.3.peg.2617"/>
<proteinExistence type="predicted"/>
<dbReference type="AlphaFoldDB" id="N9MHI8"/>
<organism evidence="2 3">
    <name type="scientific">Acinetobacter dispersus</name>
    <dbReference type="NCBI Taxonomy" id="70348"/>
    <lineage>
        <taxon>Bacteria</taxon>
        <taxon>Pseudomonadati</taxon>
        <taxon>Pseudomonadota</taxon>
        <taxon>Gammaproteobacteria</taxon>
        <taxon>Moraxellales</taxon>
        <taxon>Moraxellaceae</taxon>
        <taxon>Acinetobacter</taxon>
    </lineage>
</organism>
<dbReference type="eggNOG" id="ENOG5030C1N">
    <property type="taxonomic scope" value="Bacteria"/>
</dbReference>
<dbReference type="EMBL" id="APRL01000013">
    <property type="protein sequence ID" value="ENW92750.1"/>
    <property type="molecule type" value="Genomic_DNA"/>
</dbReference>
<dbReference type="HOGENOM" id="CLU_1575086_0_0_6"/>
<reference evidence="2 3" key="1">
    <citation type="submission" date="2013-02" db="EMBL/GenBank/DDBJ databases">
        <title>The Genome Sequence of Acinetobacter sp. ANC 4105.</title>
        <authorList>
            <consortium name="The Broad Institute Genome Sequencing Platform"/>
            <consortium name="The Broad Institute Genome Sequencing Center for Infectious Disease"/>
            <person name="Cerqueira G."/>
            <person name="Feldgarden M."/>
            <person name="Courvalin P."/>
            <person name="Perichon B."/>
            <person name="Grillot-Courvalin C."/>
            <person name="Clermont D."/>
            <person name="Rocha E."/>
            <person name="Yoon E.-J."/>
            <person name="Nemec A."/>
            <person name="Walker B."/>
            <person name="Young S.K."/>
            <person name="Zeng Q."/>
            <person name="Gargeya S."/>
            <person name="Fitzgerald M."/>
            <person name="Haas B."/>
            <person name="Abouelleil A."/>
            <person name="Alvarado L."/>
            <person name="Arachchi H.M."/>
            <person name="Berlin A.M."/>
            <person name="Chapman S.B."/>
            <person name="Dewar J."/>
            <person name="Goldberg J."/>
            <person name="Griggs A."/>
            <person name="Gujja S."/>
            <person name="Hansen M."/>
            <person name="Howarth C."/>
            <person name="Imamovic A."/>
            <person name="Larimer J."/>
            <person name="McCowan C."/>
            <person name="Murphy C."/>
            <person name="Neiman D."/>
            <person name="Pearson M."/>
            <person name="Priest M."/>
            <person name="Roberts A."/>
            <person name="Saif S."/>
            <person name="Shea T."/>
            <person name="Sisk P."/>
            <person name="Sykes S."/>
            <person name="Wortman J."/>
            <person name="Nusbaum C."/>
            <person name="Birren B."/>
        </authorList>
    </citation>
    <scope>NUCLEOTIDE SEQUENCE [LARGE SCALE GENOMIC DNA]</scope>
    <source>
        <strain evidence="2 3">ANC 4105</strain>
    </source>
</reference>
<dbReference type="OrthoDB" id="6709052at2"/>
<protein>
    <recommendedName>
        <fullName evidence="4">Tail assembly chaperone</fullName>
    </recommendedName>
</protein>
<dbReference type="RefSeq" id="WP_005190090.1">
    <property type="nucleotide sequence ID" value="NZ_KB850050.1"/>
</dbReference>
<feature type="compositionally biased region" description="Low complexity" evidence="1">
    <location>
        <begin position="148"/>
        <end position="157"/>
    </location>
</feature>
<evidence type="ECO:0000313" key="3">
    <source>
        <dbReference type="Proteomes" id="UP000013261"/>
    </source>
</evidence>
<evidence type="ECO:0000313" key="2">
    <source>
        <dbReference type="EMBL" id="ENW92750.1"/>
    </source>
</evidence>
<evidence type="ECO:0000256" key="1">
    <source>
        <dbReference type="SAM" id="MobiDB-lite"/>
    </source>
</evidence>
<accession>N9MHI8</accession>
<name>N9MHI8_9GAMM</name>
<dbReference type="Proteomes" id="UP000013261">
    <property type="component" value="Unassembled WGS sequence"/>
</dbReference>
<comment type="caution">
    <text evidence="2">The sequence shown here is derived from an EMBL/GenBank/DDBJ whole genome shotgun (WGS) entry which is preliminary data.</text>
</comment>
<keyword evidence="3" id="KW-1185">Reference proteome</keyword>
<gene>
    <name evidence="2" type="ORF">F904_02693</name>
</gene>
<evidence type="ECO:0008006" key="4">
    <source>
        <dbReference type="Google" id="ProtNLM"/>
    </source>
</evidence>
<feature type="region of interest" description="Disordered" evidence="1">
    <location>
        <begin position="144"/>
        <end position="176"/>
    </location>
</feature>